<keyword evidence="4" id="KW-0547">Nucleotide-binding</keyword>
<dbReference type="EMBL" id="MN740217">
    <property type="protein sequence ID" value="QHT94208.1"/>
    <property type="molecule type" value="Genomic_DNA"/>
</dbReference>
<evidence type="ECO:0000256" key="5">
    <source>
        <dbReference type="ARBA" id="ARBA00022840"/>
    </source>
</evidence>
<dbReference type="AlphaFoldDB" id="A0A6C0ILY2"/>
<evidence type="ECO:0000259" key="9">
    <source>
        <dbReference type="Pfam" id="PF19244"/>
    </source>
</evidence>
<evidence type="ECO:0000256" key="8">
    <source>
        <dbReference type="SAM" id="MobiDB-lite"/>
    </source>
</evidence>
<evidence type="ECO:0000256" key="4">
    <source>
        <dbReference type="ARBA" id="ARBA00022741"/>
    </source>
</evidence>
<reference evidence="10" key="1">
    <citation type="journal article" date="2020" name="Nature">
        <title>Giant virus diversity and host interactions through global metagenomics.</title>
        <authorList>
            <person name="Schulz F."/>
            <person name="Roux S."/>
            <person name="Paez-Espino D."/>
            <person name="Jungbluth S."/>
            <person name="Walsh D.A."/>
            <person name="Denef V.J."/>
            <person name="McMahon K.D."/>
            <person name="Konstantinidis K.T."/>
            <person name="Eloe-Fadrosh E.A."/>
            <person name="Kyrpides N.C."/>
            <person name="Woyke T."/>
        </authorList>
    </citation>
    <scope>NUCLEOTIDE SEQUENCE</scope>
    <source>
        <strain evidence="10">GVMAG-M-3300024258-28</strain>
    </source>
</reference>
<comment type="subcellular location">
    <subcellularLocation>
        <location evidence="1">Virion</location>
    </subcellularLocation>
</comment>
<feature type="compositionally biased region" description="Basic residues" evidence="8">
    <location>
        <begin position="459"/>
        <end position="473"/>
    </location>
</feature>
<evidence type="ECO:0000256" key="7">
    <source>
        <dbReference type="ARBA" id="ARBA00023163"/>
    </source>
</evidence>
<sequence length="492" mass="57096">MKKQNNKFNNKNCNNDMSFEECELALLRNAVDETENIQGKELVSNEEVMKMLDIVEQFIINKKLICYGGTAINNILPVYDQFYKKDVEIPDYDFFSSNALEDAKELANIYYESGYNDVEAKAGVHMGTFKVYVNYIPVADITFMHVGLFDKMLKDSIKIAGIHYCPPDYLRMAMYLELSRPKGDVSRWEKVLKRLNLLNKHFPMKVDSRCKSLKSDKKLDTQHYPIIRNTLINNQAVFFGGFAATVYSKFDQPSKKNTAMTGPNFDVLYENPTKLALIIEEELERHQITNVKKIEYNAIGELIPSHIELQINGESCLFIYKPIACHNYNKVTYLNQQINIATIDTILSFYLAFYYSDLLQYDNNKLLCTATFLAKILEKNKLDNSGIMKRYSLDCIGSQPTLKSMRAEKANKFRELKNNRLSSEYEMWFLNYSPFKQDDKIINSKEKILKSQESTPSKSKTKKKLTKQNKSRTSRTTNKKTTNILDRLFKKK</sequence>
<name>A0A6C0ILY2_9ZZZZ</name>
<dbReference type="GO" id="GO:0044423">
    <property type="term" value="C:virion component"/>
    <property type="evidence" value="ECO:0007669"/>
    <property type="project" value="UniProtKB-KW"/>
</dbReference>
<feature type="domain" description="Poly(A) polymerase catalytic subunit" evidence="9">
    <location>
        <begin position="53"/>
        <end position="182"/>
    </location>
</feature>
<dbReference type="Pfam" id="PF19244">
    <property type="entry name" value="Poly_A_pol_cat"/>
    <property type="match status" value="1"/>
</dbReference>
<protein>
    <recommendedName>
        <fullName evidence="9">Poly(A) polymerase catalytic subunit domain-containing protein</fullName>
    </recommendedName>
</protein>
<evidence type="ECO:0000313" key="10">
    <source>
        <dbReference type="EMBL" id="QHT94208.1"/>
    </source>
</evidence>
<proteinExistence type="predicted"/>
<accession>A0A6C0ILY2</accession>
<feature type="compositionally biased region" description="Low complexity" evidence="8">
    <location>
        <begin position="474"/>
        <end position="483"/>
    </location>
</feature>
<evidence type="ECO:0000256" key="1">
    <source>
        <dbReference type="ARBA" id="ARBA00004328"/>
    </source>
</evidence>
<feature type="region of interest" description="Disordered" evidence="8">
    <location>
        <begin position="448"/>
        <end position="492"/>
    </location>
</feature>
<evidence type="ECO:0000256" key="3">
    <source>
        <dbReference type="ARBA" id="ARBA00022679"/>
    </source>
</evidence>
<keyword evidence="5" id="KW-0067">ATP-binding</keyword>
<dbReference type="InterPro" id="IPR045355">
    <property type="entry name" value="PolyA_pol_cat_su"/>
</dbReference>
<evidence type="ECO:0000256" key="6">
    <source>
        <dbReference type="ARBA" id="ARBA00022844"/>
    </source>
</evidence>
<dbReference type="GO" id="GO:0005524">
    <property type="term" value="F:ATP binding"/>
    <property type="evidence" value="ECO:0007669"/>
    <property type="project" value="UniProtKB-KW"/>
</dbReference>
<evidence type="ECO:0000256" key="2">
    <source>
        <dbReference type="ARBA" id="ARBA00022664"/>
    </source>
</evidence>
<keyword evidence="3" id="KW-0808">Transferase</keyword>
<organism evidence="10">
    <name type="scientific">viral metagenome</name>
    <dbReference type="NCBI Taxonomy" id="1070528"/>
    <lineage>
        <taxon>unclassified sequences</taxon>
        <taxon>metagenomes</taxon>
        <taxon>organismal metagenomes</taxon>
    </lineage>
</organism>
<keyword evidence="6" id="KW-0946">Virion</keyword>
<keyword evidence="7" id="KW-0804">Transcription</keyword>
<keyword evidence="2" id="KW-0507">mRNA processing</keyword>
<dbReference type="GO" id="GO:0016740">
    <property type="term" value="F:transferase activity"/>
    <property type="evidence" value="ECO:0007669"/>
    <property type="project" value="UniProtKB-KW"/>
</dbReference>
<dbReference type="GO" id="GO:0006397">
    <property type="term" value="P:mRNA processing"/>
    <property type="evidence" value="ECO:0007669"/>
    <property type="project" value="UniProtKB-KW"/>
</dbReference>